<dbReference type="EMBL" id="FZPA01000012">
    <property type="protein sequence ID" value="SNT12678.1"/>
    <property type="molecule type" value="Genomic_DNA"/>
</dbReference>
<dbReference type="AlphaFoldDB" id="A0A239K4G3"/>
<evidence type="ECO:0000256" key="1">
    <source>
        <dbReference type="SAM" id="Phobius"/>
    </source>
</evidence>
<evidence type="ECO:0000313" key="2">
    <source>
        <dbReference type="EMBL" id="SNT12678.1"/>
    </source>
</evidence>
<gene>
    <name evidence="2" type="ORF">SAMN06295955_11276</name>
</gene>
<proteinExistence type="predicted"/>
<organism evidence="2 3">
    <name type="scientific">Sphingopyxis indica</name>
    <dbReference type="NCBI Taxonomy" id="436663"/>
    <lineage>
        <taxon>Bacteria</taxon>
        <taxon>Pseudomonadati</taxon>
        <taxon>Pseudomonadota</taxon>
        <taxon>Alphaproteobacteria</taxon>
        <taxon>Sphingomonadales</taxon>
        <taxon>Sphingomonadaceae</taxon>
        <taxon>Sphingopyxis</taxon>
    </lineage>
</organism>
<keyword evidence="3" id="KW-1185">Reference proteome</keyword>
<accession>A0A239K4G3</accession>
<name>A0A239K4G3_9SPHN</name>
<keyword evidence="1" id="KW-1133">Transmembrane helix</keyword>
<feature type="transmembrane region" description="Helical" evidence="1">
    <location>
        <begin position="20"/>
        <end position="38"/>
    </location>
</feature>
<sequence>MKNFLKDFVRDESGASAAEYALILAIVGVGIAGAAVYLRNNIENAIIDAANEVANAASAAPDSTPN</sequence>
<dbReference type="Proteomes" id="UP000198339">
    <property type="component" value="Unassembled WGS sequence"/>
</dbReference>
<dbReference type="RefSeq" id="WP_089216876.1">
    <property type="nucleotide sequence ID" value="NZ_FZPA01000012.1"/>
</dbReference>
<keyword evidence="1" id="KW-0472">Membrane</keyword>
<reference evidence="2 3" key="1">
    <citation type="submission" date="2017-06" db="EMBL/GenBank/DDBJ databases">
        <authorList>
            <person name="Kim H.J."/>
            <person name="Triplett B.A."/>
        </authorList>
    </citation>
    <scope>NUCLEOTIDE SEQUENCE [LARGE SCALE GENOMIC DNA]</scope>
    <source>
        <strain evidence="2 3">DS15</strain>
    </source>
</reference>
<evidence type="ECO:0000313" key="3">
    <source>
        <dbReference type="Proteomes" id="UP000198339"/>
    </source>
</evidence>
<protein>
    <submittedName>
        <fullName evidence="2">Pilus assembly protein Flp/PilA</fullName>
    </submittedName>
</protein>
<keyword evidence="1" id="KW-0812">Transmembrane</keyword>